<dbReference type="EMBL" id="PGGS01000572">
    <property type="protein sequence ID" value="PNH02935.1"/>
    <property type="molecule type" value="Genomic_DNA"/>
</dbReference>
<organism evidence="2 3">
    <name type="scientific">Tetrabaena socialis</name>
    <dbReference type="NCBI Taxonomy" id="47790"/>
    <lineage>
        <taxon>Eukaryota</taxon>
        <taxon>Viridiplantae</taxon>
        <taxon>Chlorophyta</taxon>
        <taxon>core chlorophytes</taxon>
        <taxon>Chlorophyceae</taxon>
        <taxon>CS clade</taxon>
        <taxon>Chlamydomonadales</taxon>
        <taxon>Tetrabaenaceae</taxon>
        <taxon>Tetrabaena</taxon>
    </lineage>
</organism>
<dbReference type="Proteomes" id="UP000236333">
    <property type="component" value="Unassembled WGS sequence"/>
</dbReference>
<evidence type="ECO:0000256" key="1">
    <source>
        <dbReference type="SAM" id="MobiDB-lite"/>
    </source>
</evidence>
<accession>A0A2J7ZRP8</accession>
<keyword evidence="3" id="KW-1185">Reference proteome</keyword>
<reference evidence="2 3" key="1">
    <citation type="journal article" date="2017" name="Mol. Biol. Evol.">
        <title>The 4-celled Tetrabaena socialis nuclear genome reveals the essential components for genetic control of cell number at the origin of multicellularity in the volvocine lineage.</title>
        <authorList>
            <person name="Featherston J."/>
            <person name="Arakaki Y."/>
            <person name="Hanschen E.R."/>
            <person name="Ferris P.J."/>
            <person name="Michod R.E."/>
            <person name="Olson B.J.S.C."/>
            <person name="Nozaki H."/>
            <person name="Durand P.M."/>
        </authorList>
    </citation>
    <scope>NUCLEOTIDE SEQUENCE [LARGE SCALE GENOMIC DNA]</scope>
    <source>
        <strain evidence="2 3">NIES-571</strain>
    </source>
</reference>
<feature type="region of interest" description="Disordered" evidence="1">
    <location>
        <begin position="25"/>
        <end position="50"/>
    </location>
</feature>
<evidence type="ECO:0000313" key="3">
    <source>
        <dbReference type="Proteomes" id="UP000236333"/>
    </source>
</evidence>
<protein>
    <submittedName>
        <fullName evidence="2">Uncharacterized protein</fullName>
    </submittedName>
</protein>
<evidence type="ECO:0000313" key="2">
    <source>
        <dbReference type="EMBL" id="PNH02935.1"/>
    </source>
</evidence>
<comment type="caution">
    <text evidence="2">The sequence shown here is derived from an EMBL/GenBank/DDBJ whole genome shotgun (WGS) entry which is preliminary data.</text>
</comment>
<gene>
    <name evidence="2" type="ORF">TSOC_011061</name>
</gene>
<proteinExistence type="predicted"/>
<sequence>MQTLAWERSKNLRIGLPKGCLHWPVLTGPTGGGHQDPDDGPSCAEDEARRRTQRLVAPVCSGLRAEAGPALQTVRTAPAAGLVAFHAHSAFGLT</sequence>
<name>A0A2J7ZRP8_9CHLO</name>
<dbReference type="AlphaFoldDB" id="A0A2J7ZRP8"/>